<evidence type="ECO:0000259" key="2">
    <source>
        <dbReference type="Pfam" id="PF10077"/>
    </source>
</evidence>
<evidence type="ECO:0000256" key="1">
    <source>
        <dbReference type="PROSITE-ProRule" id="PRU00023"/>
    </source>
</evidence>
<accession>A0A6M0CZS7</accession>
<dbReference type="RefSeq" id="WP_163941797.1">
    <property type="nucleotide sequence ID" value="NZ_JAAHBU010000047.1"/>
</dbReference>
<dbReference type="EMBL" id="JAAHBU010000047">
    <property type="protein sequence ID" value="NER63297.1"/>
    <property type="molecule type" value="Genomic_DNA"/>
</dbReference>
<keyword evidence="1" id="KW-0040">ANK repeat</keyword>
<evidence type="ECO:0000313" key="6">
    <source>
        <dbReference type="Proteomes" id="UP000482634"/>
    </source>
</evidence>
<dbReference type="InterPro" id="IPR036770">
    <property type="entry name" value="Ankyrin_rpt-contain_sf"/>
</dbReference>
<dbReference type="PROSITE" id="PS50088">
    <property type="entry name" value="ANK_REPEAT"/>
    <property type="match status" value="1"/>
</dbReference>
<dbReference type="Gene3D" id="1.25.40.20">
    <property type="entry name" value="Ankyrin repeat-containing domain"/>
    <property type="match status" value="1"/>
</dbReference>
<feature type="domain" description="DUF2314" evidence="2">
    <location>
        <begin position="15"/>
        <end position="148"/>
    </location>
</feature>
<dbReference type="PROSITE" id="PS50297">
    <property type="entry name" value="ANK_REP_REGION"/>
    <property type="match status" value="1"/>
</dbReference>
<dbReference type="Pfam" id="PF10077">
    <property type="entry name" value="DUF2314"/>
    <property type="match status" value="1"/>
</dbReference>
<evidence type="ECO:0000313" key="3">
    <source>
        <dbReference type="EMBL" id="NER58940.1"/>
    </source>
</evidence>
<dbReference type="EMBL" id="JAAHBV010000015">
    <property type="protein sequence ID" value="NER58940.1"/>
    <property type="molecule type" value="Genomic_DNA"/>
</dbReference>
<proteinExistence type="predicted"/>
<protein>
    <submittedName>
        <fullName evidence="4">DUF2314 domain-containing protein</fullName>
    </submittedName>
</protein>
<keyword evidence="6" id="KW-1185">Reference proteome</keyword>
<name>A0A6B3NUS3_9PSED</name>
<dbReference type="InterPro" id="IPR002110">
    <property type="entry name" value="Ankyrin_rpt"/>
</dbReference>
<dbReference type="SUPFAM" id="SSF48403">
    <property type="entry name" value="Ankyrin repeat"/>
    <property type="match status" value="1"/>
</dbReference>
<feature type="repeat" description="ANK" evidence="1">
    <location>
        <begin position="216"/>
        <end position="248"/>
    </location>
</feature>
<dbReference type="Proteomes" id="UP000480410">
    <property type="component" value="Unassembled WGS sequence"/>
</dbReference>
<comment type="caution">
    <text evidence="4">The sequence shown here is derived from an EMBL/GenBank/DDBJ whole genome shotgun (WGS) entry which is preliminary data.</text>
</comment>
<evidence type="ECO:0000313" key="5">
    <source>
        <dbReference type="Proteomes" id="UP000480410"/>
    </source>
</evidence>
<organism evidence="4 6">
    <name type="scientific">Pseudomonas brassicae</name>
    <dbReference type="NCBI Taxonomy" id="2708063"/>
    <lineage>
        <taxon>Bacteria</taxon>
        <taxon>Pseudomonadati</taxon>
        <taxon>Pseudomonadota</taxon>
        <taxon>Gammaproteobacteria</taxon>
        <taxon>Pseudomonadales</taxon>
        <taxon>Pseudomonadaceae</taxon>
        <taxon>Pseudomonas</taxon>
    </lineage>
</organism>
<sequence length="275" mass="30587">MTEQIIYSVEGESDAFKAAVAGAQATFKYFWRELSWEARRIVKGLDMAAVKMSFPIESDDPAVPGVENMWVSDIEFDGQSITGVLMNEPSWATSFKAWEPVTLPLSLLNDWMYVRQGHVYGGFTVDAIRADMAEDERQEHDEAWGLDFGEPGCVEVVPAAEGQQPWLLSRTLGTAQDQQTLALLECTEHPMAVNMRDKIEEGVSAQPQVVRDPDDEGWLMLHREVLAGNYTVVDALLRHGADPLVPNGNGQTSLELARIAGWPRILELLEGKRSN</sequence>
<gene>
    <name evidence="3" type="ORF">G3435_01015</name>
    <name evidence="4" type="ORF">G3436_04590</name>
</gene>
<dbReference type="InterPro" id="IPR018756">
    <property type="entry name" value="DUF2314"/>
</dbReference>
<reference evidence="5 6" key="1">
    <citation type="submission" date="2020-02" db="EMBL/GenBank/DDBJ databases">
        <title>Broccoli isolated Pseudomonas sp.</title>
        <authorList>
            <person name="Fujikawa T."/>
            <person name="Sawada H."/>
        </authorList>
    </citation>
    <scope>NUCLEOTIDE SEQUENCE [LARGE SCALE GENOMIC DNA]</scope>
    <source>
        <strain evidence="4 6">MAFF212427</strain>
        <strain evidence="3 5">MAFF212428</strain>
    </source>
</reference>
<accession>A0A6B3NUS3</accession>
<dbReference type="Proteomes" id="UP000482634">
    <property type="component" value="Unassembled WGS sequence"/>
</dbReference>
<evidence type="ECO:0000313" key="4">
    <source>
        <dbReference type="EMBL" id="NER63297.1"/>
    </source>
</evidence>
<dbReference type="AlphaFoldDB" id="A0A6B3NUS3"/>